<evidence type="ECO:0000256" key="3">
    <source>
        <dbReference type="ARBA" id="ARBA00010780"/>
    </source>
</evidence>
<dbReference type="OMA" id="NVFGWVN"/>
<keyword evidence="4 10" id="KW-1003">Cell membrane</keyword>
<dbReference type="eggNOG" id="ENOG502QRP5">
    <property type="taxonomic scope" value="Eukaryota"/>
</dbReference>
<evidence type="ECO:0000256" key="9">
    <source>
        <dbReference type="ARBA" id="ARBA00023180"/>
    </source>
</evidence>
<evidence type="ECO:0000256" key="1">
    <source>
        <dbReference type="ARBA" id="ARBA00002512"/>
    </source>
</evidence>
<feature type="transmembrane region" description="Helical" evidence="10">
    <location>
        <begin position="427"/>
        <end position="448"/>
    </location>
</feature>
<dbReference type="OrthoDB" id="5356111at2759"/>
<comment type="function">
    <text evidence="1 10">Involved in cell fusion during mating by stabilizing the plasma membrane fusion event.</text>
</comment>
<dbReference type="PANTHER" id="PTHR31030:SF1">
    <property type="entry name" value="PLASMA MEMBRANE FUSION PROTEIN PRM1"/>
    <property type="match status" value="1"/>
</dbReference>
<feature type="compositionally biased region" description="Gly residues" evidence="11">
    <location>
        <begin position="703"/>
        <end position="715"/>
    </location>
</feature>
<dbReference type="AlphaFoldDB" id="U4LHD0"/>
<feature type="transmembrane region" description="Helical" evidence="10">
    <location>
        <begin position="624"/>
        <end position="650"/>
    </location>
</feature>
<proteinExistence type="inferred from homology"/>
<sequence length="817" mass="88318">MASFRERYLGGSSSSANDQKLAISLPDSNPLAWGAAPRYEDVVHHQTLRIPETAPALTPYLGARSRLSQIWLNRWTVLLLLIMVRVILATISLDSDLESARDKAFSACNSVESMGTAMASMPHYMARGLNDMTASTIEAGIQALEKTLLMMITGVQEIVVFVINWFVSTYVCLITLALNGAVNAALDALKELTDFVNEVTSGIVKGADASLNGIKDAIKGLASKGPSNFLGGFADKIDISIPALDKIRNGLTIPDSFKEKADGYKKNLPDFKAVKEAGDNAIRIPFQILHNKVNSSLGSYQFDRSVFPIPQKEKLTFCSTDPSINNFFDNLSSAVHKLRGIIIGVILALAFLVMIPMYWRDHRGFLKTKRHAYMLNRGAYDPVDVVYIASSPTPSLIALRISKMITSCDRRRILVRWAISYITSPPALFVLSLGIAGLLGVLCQYLLLRQIRTSAPQLAAEIGKFAAMVVDKLNNASTSWAMTSNEVINKTSTDINENVFSWVQSGTTALNDTLNTMVDTMSNGVNTFLGDIPPLKNAVKGVLDCLVIFKLQGIQKGLTWANEHAHISFPTVLEDAFSRGAENALGEENSGAFLNDPGNLAGDKITGVVEKLIEKWEKSIYQEACISAAVVGCWLLLVVIAVIRTLSLWWGRELNRGEGGARAVTYDDTQDMGYPATTTYPSQGPYGAPPTHPTGYPTDSGAAVGGVGAGLGGAATGHPGYPQERDNNPFRDPSHMSMPQIPEPVRMPFSSNGSSPDSYGPGADSYGSTASLQHGYGDVGDEKPTFGMVNSGMPVERMARRGSFYPCFDGSRKNGGL</sequence>
<keyword evidence="5 10" id="KW-0812">Transmembrane</keyword>
<evidence type="ECO:0000256" key="10">
    <source>
        <dbReference type="RuleBase" id="RU366035"/>
    </source>
</evidence>
<keyword evidence="7 10" id="KW-1133">Transmembrane helix</keyword>
<evidence type="ECO:0000313" key="12">
    <source>
        <dbReference type="EMBL" id="CCX11467.1"/>
    </source>
</evidence>
<dbReference type="Proteomes" id="UP000018144">
    <property type="component" value="Unassembled WGS sequence"/>
</dbReference>
<dbReference type="PANTHER" id="PTHR31030">
    <property type="entry name" value="PLASMA MEMBRANE FUSION PROTEIN PRM1"/>
    <property type="match status" value="1"/>
</dbReference>
<dbReference type="GO" id="GO:0005886">
    <property type="term" value="C:plasma membrane"/>
    <property type="evidence" value="ECO:0007669"/>
    <property type="project" value="UniProtKB-SubCell"/>
</dbReference>
<keyword evidence="13" id="KW-1185">Reference proteome</keyword>
<evidence type="ECO:0000256" key="11">
    <source>
        <dbReference type="SAM" id="MobiDB-lite"/>
    </source>
</evidence>
<keyword evidence="9" id="KW-0325">Glycoprotein</keyword>
<dbReference type="EMBL" id="HF935621">
    <property type="protein sequence ID" value="CCX11467.1"/>
    <property type="molecule type" value="Genomic_DNA"/>
</dbReference>
<accession>U4LHD0</accession>
<evidence type="ECO:0000313" key="13">
    <source>
        <dbReference type="Proteomes" id="UP000018144"/>
    </source>
</evidence>
<evidence type="ECO:0000256" key="2">
    <source>
        <dbReference type="ARBA" id="ARBA00004651"/>
    </source>
</evidence>
<keyword evidence="6 10" id="KW-0184">Conjugation</keyword>
<feature type="transmembrane region" description="Helical" evidence="10">
    <location>
        <begin position="340"/>
        <end position="359"/>
    </location>
</feature>
<evidence type="ECO:0000256" key="4">
    <source>
        <dbReference type="ARBA" id="ARBA00022475"/>
    </source>
</evidence>
<evidence type="ECO:0000256" key="8">
    <source>
        <dbReference type="ARBA" id="ARBA00023136"/>
    </source>
</evidence>
<evidence type="ECO:0000256" key="5">
    <source>
        <dbReference type="ARBA" id="ARBA00022692"/>
    </source>
</evidence>
<evidence type="ECO:0000256" key="6">
    <source>
        <dbReference type="ARBA" id="ARBA00022971"/>
    </source>
</evidence>
<comment type="subcellular location">
    <subcellularLocation>
        <location evidence="2 10">Cell membrane</location>
        <topology evidence="2 10">Multi-pass membrane protein</topology>
    </subcellularLocation>
</comment>
<gene>
    <name evidence="12" type="ORF">PCON_11061</name>
</gene>
<keyword evidence="8 10" id="KW-0472">Membrane</keyword>
<organism evidence="12 13">
    <name type="scientific">Pyronema omphalodes (strain CBS 100304)</name>
    <name type="common">Pyronema confluens</name>
    <dbReference type="NCBI Taxonomy" id="1076935"/>
    <lineage>
        <taxon>Eukaryota</taxon>
        <taxon>Fungi</taxon>
        <taxon>Dikarya</taxon>
        <taxon>Ascomycota</taxon>
        <taxon>Pezizomycotina</taxon>
        <taxon>Pezizomycetes</taxon>
        <taxon>Pezizales</taxon>
        <taxon>Pyronemataceae</taxon>
        <taxon>Pyronema</taxon>
    </lineage>
</organism>
<dbReference type="InterPro" id="IPR026777">
    <property type="entry name" value="PRM1"/>
</dbReference>
<dbReference type="STRING" id="1076935.U4LHD0"/>
<evidence type="ECO:0000256" key="7">
    <source>
        <dbReference type="ARBA" id="ARBA00022989"/>
    </source>
</evidence>
<feature type="transmembrane region" description="Helical" evidence="10">
    <location>
        <begin position="158"/>
        <end position="182"/>
    </location>
</feature>
<reference evidence="12 13" key="1">
    <citation type="journal article" date="2013" name="PLoS Genet.">
        <title>The genome and development-dependent transcriptomes of Pyronema confluens: a window into fungal evolution.</title>
        <authorList>
            <person name="Traeger S."/>
            <person name="Altegoer F."/>
            <person name="Freitag M."/>
            <person name="Gabaldon T."/>
            <person name="Kempken F."/>
            <person name="Kumar A."/>
            <person name="Marcet-Houben M."/>
            <person name="Poggeler S."/>
            <person name="Stajich J.E."/>
            <person name="Nowrousian M."/>
        </authorList>
    </citation>
    <scope>NUCLEOTIDE SEQUENCE [LARGE SCALE GENOMIC DNA]</scope>
    <source>
        <strain evidence="13">CBS 100304</strain>
        <tissue evidence="12">Vegetative mycelium</tissue>
    </source>
</reference>
<protein>
    <recommendedName>
        <fullName evidence="10">Plasma membrane fusion protein PRM1</fullName>
    </recommendedName>
</protein>
<comment type="similarity">
    <text evidence="3 10">Belongs to the PRM1 family.</text>
</comment>
<feature type="region of interest" description="Disordered" evidence="11">
    <location>
        <begin position="676"/>
        <end position="775"/>
    </location>
</feature>
<feature type="transmembrane region" description="Helical" evidence="10">
    <location>
        <begin position="75"/>
        <end position="93"/>
    </location>
</feature>
<dbReference type="GO" id="GO:0043332">
    <property type="term" value="C:mating projection tip"/>
    <property type="evidence" value="ECO:0007669"/>
    <property type="project" value="UniProtKB-UniRule"/>
</dbReference>
<name>U4LHD0_PYROM</name>
<dbReference type="GO" id="GO:0032220">
    <property type="term" value="P:plasma membrane fusion involved in cytogamy"/>
    <property type="evidence" value="ECO:0007669"/>
    <property type="project" value="TreeGrafter"/>
</dbReference>
<feature type="compositionally biased region" description="Basic and acidic residues" evidence="11">
    <location>
        <begin position="723"/>
        <end position="734"/>
    </location>
</feature>